<accession>X1TC07</accession>
<dbReference type="InterPro" id="IPR011059">
    <property type="entry name" value="Metal-dep_hydrolase_composite"/>
</dbReference>
<dbReference type="InterPro" id="IPR006680">
    <property type="entry name" value="Amidohydro-rel"/>
</dbReference>
<dbReference type="SUPFAM" id="SSF51338">
    <property type="entry name" value="Composite domain of metallo-dependent hydrolases"/>
    <property type="match status" value="1"/>
</dbReference>
<protein>
    <recommendedName>
        <fullName evidence="1">Amidohydrolase-related domain-containing protein</fullName>
    </recommendedName>
</protein>
<gene>
    <name evidence="2" type="ORF">S12H4_36055</name>
</gene>
<reference evidence="2" key="1">
    <citation type="journal article" date="2014" name="Front. Microbiol.">
        <title>High frequency of phylogenetically diverse reductive dehalogenase-homologous genes in deep subseafloor sedimentary metagenomes.</title>
        <authorList>
            <person name="Kawai M."/>
            <person name="Futagami T."/>
            <person name="Toyoda A."/>
            <person name="Takaki Y."/>
            <person name="Nishi S."/>
            <person name="Hori S."/>
            <person name="Arai W."/>
            <person name="Tsubouchi T."/>
            <person name="Morono Y."/>
            <person name="Uchiyama I."/>
            <person name="Ito T."/>
            <person name="Fujiyama A."/>
            <person name="Inagaki F."/>
            <person name="Takami H."/>
        </authorList>
    </citation>
    <scope>NUCLEOTIDE SEQUENCE</scope>
    <source>
        <strain evidence="2">Expedition CK06-06</strain>
    </source>
</reference>
<dbReference type="GO" id="GO:0005737">
    <property type="term" value="C:cytoplasm"/>
    <property type="evidence" value="ECO:0007669"/>
    <property type="project" value="TreeGrafter"/>
</dbReference>
<organism evidence="2">
    <name type="scientific">marine sediment metagenome</name>
    <dbReference type="NCBI Taxonomy" id="412755"/>
    <lineage>
        <taxon>unclassified sequences</taxon>
        <taxon>metagenomes</taxon>
        <taxon>ecological metagenomes</taxon>
    </lineage>
</organism>
<proteinExistence type="predicted"/>
<dbReference type="PANTHER" id="PTHR43668:SF2">
    <property type="entry name" value="ALLANTOINASE"/>
    <property type="match status" value="1"/>
</dbReference>
<dbReference type="InterPro" id="IPR050138">
    <property type="entry name" value="DHOase/Allantoinase_Hydrolase"/>
</dbReference>
<name>X1TC07_9ZZZZ</name>
<evidence type="ECO:0000259" key="1">
    <source>
        <dbReference type="Pfam" id="PF01979"/>
    </source>
</evidence>
<dbReference type="GO" id="GO:0006145">
    <property type="term" value="P:purine nucleobase catabolic process"/>
    <property type="evidence" value="ECO:0007669"/>
    <property type="project" value="TreeGrafter"/>
</dbReference>
<feature type="non-terminal residue" evidence="2">
    <location>
        <position position="1"/>
    </location>
</feature>
<dbReference type="EMBL" id="BARW01021465">
    <property type="protein sequence ID" value="GAI88906.1"/>
    <property type="molecule type" value="Genomic_DNA"/>
</dbReference>
<dbReference type="AlphaFoldDB" id="X1TC07"/>
<dbReference type="PANTHER" id="PTHR43668">
    <property type="entry name" value="ALLANTOINASE"/>
    <property type="match status" value="1"/>
</dbReference>
<dbReference type="Gene3D" id="3.20.20.140">
    <property type="entry name" value="Metal-dependent hydrolases"/>
    <property type="match status" value="1"/>
</dbReference>
<comment type="caution">
    <text evidence="2">The sequence shown here is derived from an EMBL/GenBank/DDBJ whole genome shotgun (WGS) entry which is preliminary data.</text>
</comment>
<dbReference type="GO" id="GO:0004038">
    <property type="term" value="F:allantoinase activity"/>
    <property type="evidence" value="ECO:0007669"/>
    <property type="project" value="TreeGrafter"/>
</dbReference>
<evidence type="ECO:0000313" key="2">
    <source>
        <dbReference type="EMBL" id="GAI88906.1"/>
    </source>
</evidence>
<sequence length="98" mass="10836">LETAVPLLLDKLVHKNIISLERFVQMMSVRPAEIFGLANKGKICSGADADLTILNLQKEIIIDTNTFKSKSRNCPFHGWKLKGKPEMTIVKGKIVSSG</sequence>
<feature type="domain" description="Amidohydrolase-related" evidence="1">
    <location>
        <begin position="15"/>
        <end position="95"/>
    </location>
</feature>
<dbReference type="Pfam" id="PF01979">
    <property type="entry name" value="Amidohydro_1"/>
    <property type="match status" value="1"/>
</dbReference>